<organism evidence="5 6">
    <name type="scientific">Podila minutissima</name>
    <dbReference type="NCBI Taxonomy" id="64525"/>
    <lineage>
        <taxon>Eukaryota</taxon>
        <taxon>Fungi</taxon>
        <taxon>Fungi incertae sedis</taxon>
        <taxon>Mucoromycota</taxon>
        <taxon>Mortierellomycotina</taxon>
        <taxon>Mortierellomycetes</taxon>
        <taxon>Mortierellales</taxon>
        <taxon>Mortierellaceae</taxon>
        <taxon>Podila</taxon>
    </lineage>
</organism>
<evidence type="ECO:0000256" key="3">
    <source>
        <dbReference type="SAM" id="MobiDB-lite"/>
    </source>
</evidence>
<dbReference type="GO" id="GO:0006355">
    <property type="term" value="P:regulation of DNA-templated transcription"/>
    <property type="evidence" value="ECO:0007669"/>
    <property type="project" value="InterPro"/>
</dbReference>
<comment type="caution">
    <text evidence="5">The sequence shown here is derived from an EMBL/GenBank/DDBJ whole genome shotgun (WGS) entry which is preliminary data.</text>
</comment>
<accession>A0A9P5SIZ6</accession>
<sequence>MPQKFIHKAIKVITDQNIVKGQKQHGYPMRKWKMSLMGVNANGEEETLPYVDYVEYVLHVTFDQPIRKVTTYPFTLQEKGWGEFDMKIRLYFKDKSIPPAVLDHDLNFQSTHYEIPHNLTFNKADVKSSFMKLLNPPSENISDKDSQYSNESSHDGAANKRRREALLKENAKRAREDRSSDDDSQDSSADVSEDEQIGKVNIHVLAKKFQKLDAEDLMELVKLVKANQTADMYVKEDGEAGEFHIDLQTLGDDLLNTLWHFCTARLEA</sequence>
<feature type="compositionally biased region" description="Basic and acidic residues" evidence="3">
    <location>
        <begin position="141"/>
        <end position="178"/>
    </location>
</feature>
<evidence type="ECO:0000313" key="6">
    <source>
        <dbReference type="Proteomes" id="UP000696485"/>
    </source>
</evidence>
<evidence type="ECO:0000256" key="2">
    <source>
        <dbReference type="PROSITE-ProRule" id="PRU00376"/>
    </source>
</evidence>
<keyword evidence="6" id="KW-1185">Reference proteome</keyword>
<name>A0A9P5SIZ6_9FUNG</name>
<dbReference type="Pfam" id="PF03366">
    <property type="entry name" value="YEATS"/>
    <property type="match status" value="1"/>
</dbReference>
<dbReference type="Gene3D" id="2.60.40.1970">
    <property type="entry name" value="YEATS domain"/>
    <property type="match status" value="1"/>
</dbReference>
<dbReference type="AlphaFoldDB" id="A0A9P5SIZ6"/>
<evidence type="ECO:0000256" key="1">
    <source>
        <dbReference type="ARBA" id="ARBA00023242"/>
    </source>
</evidence>
<feature type="domain" description="YEATS" evidence="4">
    <location>
        <begin position="1"/>
        <end position="135"/>
    </location>
</feature>
<evidence type="ECO:0000259" key="4">
    <source>
        <dbReference type="PROSITE" id="PS51037"/>
    </source>
</evidence>
<protein>
    <recommendedName>
        <fullName evidence="4">YEATS domain-containing protein</fullName>
    </recommendedName>
</protein>
<dbReference type="PANTHER" id="PTHR23195">
    <property type="entry name" value="YEATS DOMAIN"/>
    <property type="match status" value="1"/>
</dbReference>
<evidence type="ECO:0000313" key="5">
    <source>
        <dbReference type="EMBL" id="KAF9330587.1"/>
    </source>
</evidence>
<proteinExistence type="predicted"/>
<comment type="subcellular location">
    <subcellularLocation>
        <location evidence="2">Nucleus</location>
    </subcellularLocation>
</comment>
<dbReference type="CDD" id="cd16905">
    <property type="entry name" value="YEATS_Taf14_like"/>
    <property type="match status" value="1"/>
</dbReference>
<feature type="compositionally biased region" description="Acidic residues" evidence="3">
    <location>
        <begin position="179"/>
        <end position="194"/>
    </location>
</feature>
<dbReference type="InterPro" id="IPR055129">
    <property type="entry name" value="YEATS_dom"/>
</dbReference>
<dbReference type="PROSITE" id="PS51037">
    <property type="entry name" value="YEATS"/>
    <property type="match status" value="1"/>
</dbReference>
<dbReference type="GO" id="GO:0005634">
    <property type="term" value="C:nucleus"/>
    <property type="evidence" value="ECO:0007669"/>
    <property type="project" value="UniProtKB-SubCell"/>
</dbReference>
<keyword evidence="1 2" id="KW-0539">Nucleus</keyword>
<reference evidence="5" key="1">
    <citation type="journal article" date="2020" name="Fungal Divers.">
        <title>Resolving the Mortierellaceae phylogeny through synthesis of multi-gene phylogenetics and phylogenomics.</title>
        <authorList>
            <person name="Vandepol N."/>
            <person name="Liber J."/>
            <person name="Desiro A."/>
            <person name="Na H."/>
            <person name="Kennedy M."/>
            <person name="Barry K."/>
            <person name="Grigoriev I.V."/>
            <person name="Miller A.N."/>
            <person name="O'Donnell K."/>
            <person name="Stajich J.E."/>
            <person name="Bonito G."/>
        </authorList>
    </citation>
    <scope>NUCLEOTIDE SEQUENCE</scope>
    <source>
        <strain evidence="5">NVP1</strain>
    </source>
</reference>
<dbReference type="InterPro" id="IPR038704">
    <property type="entry name" value="YEAST_sf"/>
</dbReference>
<gene>
    <name evidence="5" type="ORF">BG006_006451</name>
</gene>
<feature type="region of interest" description="Disordered" evidence="3">
    <location>
        <begin position="137"/>
        <end position="194"/>
    </location>
</feature>
<dbReference type="Proteomes" id="UP000696485">
    <property type="component" value="Unassembled WGS sequence"/>
</dbReference>
<dbReference type="EMBL" id="JAAAUY010000385">
    <property type="protein sequence ID" value="KAF9330587.1"/>
    <property type="molecule type" value="Genomic_DNA"/>
</dbReference>
<dbReference type="GO" id="GO:0000785">
    <property type="term" value="C:chromatin"/>
    <property type="evidence" value="ECO:0007669"/>
    <property type="project" value="UniProtKB-ARBA"/>
</dbReference>
<dbReference type="InterPro" id="IPR005033">
    <property type="entry name" value="YEATS"/>
</dbReference>